<evidence type="ECO:0000259" key="10">
    <source>
        <dbReference type="PROSITE" id="PS50929"/>
    </source>
</evidence>
<protein>
    <recommendedName>
        <fullName evidence="10">ABC transmembrane type-1 domain-containing protein</fullName>
    </recommendedName>
</protein>
<dbReference type="PANTHER" id="PTHR45136">
    <property type="entry name" value="ABC TRANSPORTER DOMAIN-CONTAINING PROTEIN"/>
    <property type="match status" value="1"/>
</dbReference>
<keyword evidence="4" id="KW-0677">Repeat</keyword>
<feature type="transmembrane region" description="Helical" evidence="9">
    <location>
        <begin position="20"/>
        <end position="44"/>
    </location>
</feature>
<evidence type="ECO:0000313" key="11">
    <source>
        <dbReference type="EMBL" id="RXH72192.1"/>
    </source>
</evidence>
<dbReference type="CDD" id="cd18577">
    <property type="entry name" value="ABC_6TM_Pgp_ABCB1_D1_like"/>
    <property type="match status" value="1"/>
</dbReference>
<sequence>MGKKGGIFRYADGVDKLLMVFGTLGSIGDGLMTPLTMFVLSRVINEYGGATLSVSNEVVDKYGLRLLILAIGVGISAFMEGVCWTRTAERQASRMRIEYLKSVLRQEVAFFDSQANSSITFQVISTISSDAHLIQDTIAEKIPNCLAHLSSFIFCFPVAFVLSWRLALAALPCSIMFMIPGIGIGNVMKKLGGKIAGAYGVAGGIAEQAISSIRTVYSYVGENQTLKKFGIALEKCTELGIKQGFTKGLLIGSMGMIYAAWAFQAWVGSKLVTERGEKGGLVFISGICVILGGNGVPDISYYPDDIIDQKTKHPRNPQAPKSGRSSWKNSPAPRSGETNWHTPRSVTPSWQNSPAYPVTPIFSISIENSFQAHYDDFDDENISHRSSSLWRLLQMNAPEWKQTILGCIGAAGFGAIQPVHAYCLGTVISVYFQTDKSKILSDTRFYCYIFLSLAVLSFIANLLQHYNFAVMGERLSKRVRIQMLEKILTFEIGWFDKDDNTSAAICARLTTEASMILKSK</sequence>
<dbReference type="GO" id="GO:0005524">
    <property type="term" value="F:ATP binding"/>
    <property type="evidence" value="ECO:0007669"/>
    <property type="project" value="InterPro"/>
</dbReference>
<comment type="caution">
    <text evidence="11">The sequence shown here is derived from an EMBL/GenBank/DDBJ whole genome shotgun (WGS) entry which is preliminary data.</text>
</comment>
<dbReference type="GO" id="GO:0140359">
    <property type="term" value="F:ABC-type transporter activity"/>
    <property type="evidence" value="ECO:0007669"/>
    <property type="project" value="InterPro"/>
</dbReference>
<evidence type="ECO:0000256" key="6">
    <source>
        <dbReference type="ARBA" id="ARBA00023136"/>
    </source>
</evidence>
<organism evidence="11 12">
    <name type="scientific">Malus domestica</name>
    <name type="common">Apple</name>
    <name type="synonym">Pyrus malus</name>
    <dbReference type="NCBI Taxonomy" id="3750"/>
    <lineage>
        <taxon>Eukaryota</taxon>
        <taxon>Viridiplantae</taxon>
        <taxon>Streptophyta</taxon>
        <taxon>Embryophyta</taxon>
        <taxon>Tracheophyta</taxon>
        <taxon>Spermatophyta</taxon>
        <taxon>Magnoliopsida</taxon>
        <taxon>eudicotyledons</taxon>
        <taxon>Gunneridae</taxon>
        <taxon>Pentapetalae</taxon>
        <taxon>rosids</taxon>
        <taxon>fabids</taxon>
        <taxon>Rosales</taxon>
        <taxon>Rosaceae</taxon>
        <taxon>Amygdaloideae</taxon>
        <taxon>Maleae</taxon>
        <taxon>Malus</taxon>
    </lineage>
</organism>
<keyword evidence="3 9" id="KW-0812">Transmembrane</keyword>
<evidence type="ECO:0000256" key="1">
    <source>
        <dbReference type="ARBA" id="ARBA00007577"/>
    </source>
</evidence>
<reference evidence="11 12" key="1">
    <citation type="submission" date="2018-10" db="EMBL/GenBank/DDBJ databases">
        <title>A high-quality apple genome assembly.</title>
        <authorList>
            <person name="Hu J."/>
        </authorList>
    </citation>
    <scope>NUCLEOTIDE SEQUENCE [LARGE SCALE GENOMIC DNA]</scope>
    <source>
        <strain evidence="12">cv. HFTH1</strain>
        <tissue evidence="11">Young leaf</tissue>
    </source>
</reference>
<dbReference type="AlphaFoldDB" id="A0A498HQG5"/>
<feature type="transmembrane region" description="Helical" evidence="9">
    <location>
        <begin position="168"/>
        <end position="188"/>
    </location>
</feature>
<dbReference type="InterPro" id="IPR036640">
    <property type="entry name" value="ABC1_TM_sf"/>
</dbReference>
<feature type="transmembrane region" description="Helical" evidence="9">
    <location>
        <begin position="64"/>
        <end position="85"/>
    </location>
</feature>
<evidence type="ECO:0000256" key="3">
    <source>
        <dbReference type="ARBA" id="ARBA00022692"/>
    </source>
</evidence>
<dbReference type="Pfam" id="PF00664">
    <property type="entry name" value="ABC_membrane"/>
    <property type="match status" value="2"/>
</dbReference>
<evidence type="ECO:0000256" key="9">
    <source>
        <dbReference type="SAM" id="Phobius"/>
    </source>
</evidence>
<accession>A0A498HQG5</accession>
<dbReference type="GO" id="GO:0016020">
    <property type="term" value="C:membrane"/>
    <property type="evidence" value="ECO:0007669"/>
    <property type="project" value="InterPro"/>
</dbReference>
<keyword evidence="7" id="KW-0325">Glycoprotein</keyword>
<evidence type="ECO:0000256" key="2">
    <source>
        <dbReference type="ARBA" id="ARBA00022448"/>
    </source>
</evidence>
<evidence type="ECO:0000313" key="12">
    <source>
        <dbReference type="Proteomes" id="UP000290289"/>
    </source>
</evidence>
<name>A0A498HQG5_MALDO</name>
<keyword evidence="2" id="KW-0813">Transport</keyword>
<proteinExistence type="inferred from homology"/>
<evidence type="ECO:0000256" key="5">
    <source>
        <dbReference type="ARBA" id="ARBA00022989"/>
    </source>
</evidence>
<keyword evidence="12" id="KW-1185">Reference proteome</keyword>
<gene>
    <name evidence="11" type="ORF">DVH24_033730</name>
</gene>
<evidence type="ECO:0000256" key="8">
    <source>
        <dbReference type="SAM" id="MobiDB-lite"/>
    </source>
</evidence>
<keyword evidence="5 9" id="KW-1133">Transmembrane helix</keyword>
<feature type="transmembrane region" description="Helical" evidence="9">
    <location>
        <begin position="279"/>
        <end position="302"/>
    </location>
</feature>
<evidence type="ECO:0000256" key="4">
    <source>
        <dbReference type="ARBA" id="ARBA00022737"/>
    </source>
</evidence>
<keyword evidence="6 9" id="KW-0472">Membrane</keyword>
<comment type="similarity">
    <text evidence="1">Belongs to the ABC transporter superfamily. ABCB family. Multidrug resistance exporter (TC 3.A.1.201) subfamily.</text>
</comment>
<feature type="domain" description="ABC transmembrane type-1" evidence="10">
    <location>
        <begin position="20"/>
        <end position="272"/>
    </location>
</feature>
<feature type="transmembrane region" description="Helical" evidence="9">
    <location>
        <begin position="145"/>
        <end position="162"/>
    </location>
</feature>
<dbReference type="EMBL" id="RDQH01000342">
    <property type="protein sequence ID" value="RXH72192.1"/>
    <property type="molecule type" value="Genomic_DNA"/>
</dbReference>
<feature type="transmembrane region" description="Helical" evidence="9">
    <location>
        <begin position="445"/>
        <end position="463"/>
    </location>
</feature>
<feature type="domain" description="ABC transmembrane type-1" evidence="10">
    <location>
        <begin position="404"/>
        <end position="516"/>
    </location>
</feature>
<dbReference type="PROSITE" id="PS50929">
    <property type="entry name" value="ABC_TM1F"/>
    <property type="match status" value="2"/>
</dbReference>
<dbReference type="Proteomes" id="UP000290289">
    <property type="component" value="Chromosome 16"/>
</dbReference>
<evidence type="ECO:0000256" key="7">
    <source>
        <dbReference type="ARBA" id="ARBA00023180"/>
    </source>
</evidence>
<dbReference type="PANTHER" id="PTHR45136:SF2">
    <property type="entry name" value="ABC TRANSPORTER DOMAIN-CONTAINING PROTEIN"/>
    <property type="match status" value="1"/>
</dbReference>
<dbReference type="Gene3D" id="1.20.1560.10">
    <property type="entry name" value="ABC transporter type 1, transmembrane domain"/>
    <property type="match status" value="2"/>
</dbReference>
<dbReference type="SUPFAM" id="SSF90123">
    <property type="entry name" value="ABC transporter transmembrane region"/>
    <property type="match status" value="2"/>
</dbReference>
<feature type="transmembrane region" description="Helical" evidence="9">
    <location>
        <begin position="248"/>
        <end position="267"/>
    </location>
</feature>
<feature type="compositionally biased region" description="Polar residues" evidence="8">
    <location>
        <begin position="336"/>
        <end position="348"/>
    </location>
</feature>
<dbReference type="InterPro" id="IPR011527">
    <property type="entry name" value="ABC1_TM_dom"/>
</dbReference>
<feature type="region of interest" description="Disordered" evidence="8">
    <location>
        <begin position="310"/>
        <end position="348"/>
    </location>
</feature>